<dbReference type="FunFam" id="1.20.1310.10:FF:000001">
    <property type="entry name" value="Cullin 3"/>
    <property type="match status" value="1"/>
</dbReference>
<dbReference type="AlphaFoldDB" id="A0AAW2Y4X5"/>
<dbReference type="EMBL" id="JACGWN010000002">
    <property type="protein sequence ID" value="KAL0460819.1"/>
    <property type="molecule type" value="Genomic_DNA"/>
</dbReference>
<organism evidence="3">
    <name type="scientific">Sesamum latifolium</name>
    <dbReference type="NCBI Taxonomy" id="2727402"/>
    <lineage>
        <taxon>Eukaryota</taxon>
        <taxon>Viridiplantae</taxon>
        <taxon>Streptophyta</taxon>
        <taxon>Embryophyta</taxon>
        <taxon>Tracheophyta</taxon>
        <taxon>Spermatophyta</taxon>
        <taxon>Magnoliopsida</taxon>
        <taxon>eudicotyledons</taxon>
        <taxon>Gunneridae</taxon>
        <taxon>Pentapetalae</taxon>
        <taxon>asterids</taxon>
        <taxon>lamiids</taxon>
        <taxon>Lamiales</taxon>
        <taxon>Pedaliaceae</taxon>
        <taxon>Sesamum</taxon>
    </lineage>
</organism>
<dbReference type="GO" id="GO:0031625">
    <property type="term" value="F:ubiquitin protein ligase binding"/>
    <property type="evidence" value="ECO:0007669"/>
    <property type="project" value="InterPro"/>
</dbReference>
<dbReference type="Gene3D" id="1.20.1310.10">
    <property type="entry name" value="Cullin Repeats"/>
    <property type="match status" value="2"/>
</dbReference>
<gene>
    <name evidence="3" type="ORF">Slati_0709100</name>
</gene>
<proteinExistence type="inferred from homology"/>
<evidence type="ECO:0000313" key="3">
    <source>
        <dbReference type="EMBL" id="KAL0460819.1"/>
    </source>
</evidence>
<accession>A0AAW2Y4X5</accession>
<dbReference type="InterPro" id="IPR001373">
    <property type="entry name" value="Cullin_N"/>
</dbReference>
<dbReference type="PANTHER" id="PTHR11932">
    <property type="entry name" value="CULLIN"/>
    <property type="match status" value="1"/>
</dbReference>
<sequence>MAAGAVRPLTFEEAWPFLQEEAINRIIDGLDGVEKRQFTSEEYMRIYTTVYNVCQPNPFGPEVQKLYDQYKKTFEDYISSKVLPALRGKQNEQLLQELLRRWKNHKTMTYWMSRFFHYLDRYYTVRRNLPSVVETANLAFYHLVYGEMNDQVRDAVLSLINREREGEEIDKGIVREAINIYVGIGEGSRKYYVDFEEAMMKATTAFYSRKALDWITNHTYQDYMLKVEECLNQEKGRVSDYLKFRSKYNVVEIVQHELLVVHVSKLEEKKRAQEAAA</sequence>
<dbReference type="GO" id="GO:0006511">
    <property type="term" value="P:ubiquitin-dependent protein catabolic process"/>
    <property type="evidence" value="ECO:0007669"/>
    <property type="project" value="InterPro"/>
</dbReference>
<evidence type="ECO:0000259" key="2">
    <source>
        <dbReference type="Pfam" id="PF00888"/>
    </source>
</evidence>
<dbReference type="InterPro" id="IPR045093">
    <property type="entry name" value="Cullin"/>
</dbReference>
<comment type="caution">
    <text evidence="3">The sequence shown here is derived from an EMBL/GenBank/DDBJ whole genome shotgun (WGS) entry which is preliminary data.</text>
</comment>
<comment type="similarity">
    <text evidence="1">Belongs to the cullin family.</text>
</comment>
<dbReference type="SUPFAM" id="SSF74788">
    <property type="entry name" value="Cullin repeat-like"/>
    <property type="match status" value="1"/>
</dbReference>
<reference evidence="3" key="1">
    <citation type="submission" date="2020-06" db="EMBL/GenBank/DDBJ databases">
        <authorList>
            <person name="Li T."/>
            <person name="Hu X."/>
            <person name="Zhang T."/>
            <person name="Song X."/>
            <person name="Zhang H."/>
            <person name="Dai N."/>
            <person name="Sheng W."/>
            <person name="Hou X."/>
            <person name="Wei L."/>
        </authorList>
    </citation>
    <scope>NUCLEOTIDE SEQUENCE</scope>
    <source>
        <strain evidence="3">KEN1</strain>
        <tissue evidence="3">Leaf</tissue>
    </source>
</reference>
<name>A0AAW2Y4X5_9LAMI</name>
<protein>
    <submittedName>
        <fullName evidence="3">Cullin-1</fullName>
    </submittedName>
</protein>
<feature type="domain" description="Cullin N-terminal" evidence="2">
    <location>
        <begin position="22"/>
        <end position="270"/>
    </location>
</feature>
<dbReference type="InterPro" id="IPR016159">
    <property type="entry name" value="Cullin_repeat-like_dom_sf"/>
</dbReference>
<dbReference type="Pfam" id="PF00888">
    <property type="entry name" value="Cullin"/>
    <property type="match status" value="1"/>
</dbReference>
<evidence type="ECO:0000256" key="1">
    <source>
        <dbReference type="ARBA" id="ARBA00006019"/>
    </source>
</evidence>
<reference evidence="3" key="2">
    <citation type="journal article" date="2024" name="Plant">
        <title>Genomic evolution and insights into agronomic trait innovations of Sesamum species.</title>
        <authorList>
            <person name="Miao H."/>
            <person name="Wang L."/>
            <person name="Qu L."/>
            <person name="Liu H."/>
            <person name="Sun Y."/>
            <person name="Le M."/>
            <person name="Wang Q."/>
            <person name="Wei S."/>
            <person name="Zheng Y."/>
            <person name="Lin W."/>
            <person name="Duan Y."/>
            <person name="Cao H."/>
            <person name="Xiong S."/>
            <person name="Wang X."/>
            <person name="Wei L."/>
            <person name="Li C."/>
            <person name="Ma Q."/>
            <person name="Ju M."/>
            <person name="Zhao R."/>
            <person name="Li G."/>
            <person name="Mu C."/>
            <person name="Tian Q."/>
            <person name="Mei H."/>
            <person name="Zhang T."/>
            <person name="Gao T."/>
            <person name="Zhang H."/>
        </authorList>
    </citation>
    <scope>NUCLEOTIDE SEQUENCE</scope>
    <source>
        <strain evidence="3">KEN1</strain>
    </source>
</reference>